<proteinExistence type="predicted"/>
<evidence type="ECO:0000259" key="7">
    <source>
        <dbReference type="PROSITE" id="PS50847"/>
    </source>
</evidence>
<keyword evidence="3" id="KW-0732">Signal</keyword>
<organism evidence="8 9">
    <name type="scientific">Limosilactobacillus caviae</name>
    <dbReference type="NCBI Taxonomy" id="1769424"/>
    <lineage>
        <taxon>Bacteria</taxon>
        <taxon>Bacillati</taxon>
        <taxon>Bacillota</taxon>
        <taxon>Bacilli</taxon>
        <taxon>Lactobacillales</taxon>
        <taxon>Lactobacillaceae</taxon>
        <taxon>Limosilactobacillus</taxon>
    </lineage>
</organism>
<feature type="compositionally biased region" description="Polar residues" evidence="5">
    <location>
        <begin position="388"/>
        <end position="415"/>
    </location>
</feature>
<gene>
    <name evidence="8" type="ORF">GCM10011459_09070</name>
</gene>
<feature type="domain" description="Gram-positive cocci surface proteins LPxTG" evidence="7">
    <location>
        <begin position="528"/>
        <end position="565"/>
    </location>
</feature>
<feature type="region of interest" description="Disordered" evidence="5">
    <location>
        <begin position="384"/>
        <end position="415"/>
    </location>
</feature>
<evidence type="ECO:0000313" key="9">
    <source>
        <dbReference type="Proteomes" id="UP000603295"/>
    </source>
</evidence>
<protein>
    <recommendedName>
        <fullName evidence="7">Gram-positive cocci surface proteins LPxTG domain-containing protein</fullName>
    </recommendedName>
</protein>
<dbReference type="Proteomes" id="UP000603295">
    <property type="component" value="Unassembled WGS sequence"/>
</dbReference>
<accession>A0ABQ2C6M5</accession>
<evidence type="ECO:0000256" key="3">
    <source>
        <dbReference type="ARBA" id="ARBA00022729"/>
    </source>
</evidence>
<dbReference type="NCBIfam" id="TIGR01167">
    <property type="entry name" value="LPXTG_anchor"/>
    <property type="match status" value="1"/>
</dbReference>
<dbReference type="PROSITE" id="PS50847">
    <property type="entry name" value="GRAM_POS_ANCHORING"/>
    <property type="match status" value="1"/>
</dbReference>
<keyword evidence="6" id="KW-1133">Transmembrane helix</keyword>
<dbReference type="EMBL" id="BMDS01000002">
    <property type="protein sequence ID" value="GGI63073.1"/>
    <property type="molecule type" value="Genomic_DNA"/>
</dbReference>
<reference evidence="9" key="1">
    <citation type="journal article" date="2019" name="Int. J. Syst. Evol. Microbiol.">
        <title>The Global Catalogue of Microorganisms (GCM) 10K type strain sequencing project: providing services to taxonomists for standard genome sequencing and annotation.</title>
        <authorList>
            <consortium name="The Broad Institute Genomics Platform"/>
            <consortium name="The Broad Institute Genome Sequencing Center for Infectious Disease"/>
            <person name="Wu L."/>
            <person name="Ma J."/>
        </authorList>
    </citation>
    <scope>NUCLEOTIDE SEQUENCE [LARGE SCALE GENOMIC DNA]</scope>
    <source>
        <strain evidence="9">CCM 8609</strain>
    </source>
</reference>
<keyword evidence="2" id="KW-0964">Secreted</keyword>
<sequence>MKLKNNTYSLRNAYLLGLATATSILTINFTNPPALADSQVLPANSLVSKSDKGETVPVKRVIFFNLLSGVQKVEQVSYAHRQVSNDPKQPSVWIIEPFEEIKIPEQAGFVPSISELPIITRTTDLSCFKHPIDVFYHPLDAGYQLDKPAKQEKQNEESFTQTSIATEDRQTNTEYYQVKSEGVQSDNTGSADKSTNTMVNETKDEAIQEGNQGIDAGTDPLEIGHKDQDTQVTNEVEEQGVGESIIDIKDTAAGDSDYHYQDQNWQTDALPQDDESTMTDFNPPMLISTETGDAVVSVKEQGTQTNDYSGEKPKQDTRDTQTLIDKKEAGMQTMTSDVENSESQTNYIETGETATQTKIEVMDKEVQTENKLLQDQEIDKSKEDYLEQGSQTDQVLQETRGTQSSIPAQDDNQQTDNFSQEVAVQIDPIETKEEGTDPLISYQERDTQATLKQAEKITLPEDNQNKEISFRSRPQSTIQEINEESAGISLPDNNKRSNFHQQITKANDKLRTLVKHRNNKHQQEKGMLPQTGNKTDSLATFIGLGITLLIAGMGLFSLKKIKSRK</sequence>
<feature type="region of interest" description="Disordered" evidence="5">
    <location>
        <begin position="149"/>
        <end position="171"/>
    </location>
</feature>
<keyword evidence="4" id="KW-0572">Peptidoglycan-anchor</keyword>
<keyword evidence="9" id="KW-1185">Reference proteome</keyword>
<dbReference type="RefSeq" id="WP_188357785.1">
    <property type="nucleotide sequence ID" value="NZ_BMDS01000002.1"/>
</dbReference>
<comment type="caution">
    <text evidence="8">The sequence shown here is derived from an EMBL/GenBank/DDBJ whole genome shotgun (WGS) entry which is preliminary data.</text>
</comment>
<evidence type="ECO:0000256" key="1">
    <source>
        <dbReference type="ARBA" id="ARBA00022512"/>
    </source>
</evidence>
<dbReference type="InterPro" id="IPR019931">
    <property type="entry name" value="LPXTG_anchor"/>
</dbReference>
<keyword evidence="6" id="KW-0812">Transmembrane</keyword>
<feature type="transmembrane region" description="Helical" evidence="6">
    <location>
        <begin position="538"/>
        <end position="558"/>
    </location>
</feature>
<keyword evidence="6" id="KW-0472">Membrane</keyword>
<evidence type="ECO:0000256" key="2">
    <source>
        <dbReference type="ARBA" id="ARBA00022525"/>
    </source>
</evidence>
<evidence type="ECO:0000256" key="6">
    <source>
        <dbReference type="SAM" id="Phobius"/>
    </source>
</evidence>
<evidence type="ECO:0000256" key="4">
    <source>
        <dbReference type="ARBA" id="ARBA00023088"/>
    </source>
</evidence>
<name>A0ABQ2C6M5_9LACO</name>
<evidence type="ECO:0000313" key="8">
    <source>
        <dbReference type="EMBL" id="GGI63073.1"/>
    </source>
</evidence>
<evidence type="ECO:0000256" key="5">
    <source>
        <dbReference type="SAM" id="MobiDB-lite"/>
    </source>
</evidence>
<keyword evidence="1" id="KW-0134">Cell wall</keyword>